<sequence length="216" mass="23140">MAGNGSSSGRPCHYAVLGVARDASAADIRAAYRQLALRWHPDKVQLQGNDDPREKEEADTRFLQISQAYEVLSDASRRAAYDAVAFWPRAASARANASAFTPRDDTNARAREEMENTARAVALMKEYAAKMKQDNNLTPEGQEEQRALLDQIMSCLRPSFPSPMSSSSRSGTGASGGGAGPQQAAAAARNARGKQSPASSASSSTSHRYSPFSRKG</sequence>
<proteinExistence type="predicted"/>
<dbReference type="GO" id="GO:0005783">
    <property type="term" value="C:endoplasmic reticulum"/>
    <property type="evidence" value="ECO:0007669"/>
    <property type="project" value="UniProtKB-ARBA"/>
</dbReference>
<protein>
    <recommendedName>
        <fullName evidence="2">J domain-containing protein</fullName>
    </recommendedName>
</protein>
<reference evidence="3 4" key="2">
    <citation type="submission" date="2024-10" db="EMBL/GenBank/DDBJ databases">
        <authorList>
            <person name="Ryan C."/>
        </authorList>
    </citation>
    <scope>NUCLEOTIDE SEQUENCE [LARGE SCALE GENOMIC DNA]</scope>
</reference>
<dbReference type="Proteomes" id="UP001497457">
    <property type="component" value="Chromosome 34rd"/>
</dbReference>
<keyword evidence="4" id="KW-1185">Reference proteome</keyword>
<evidence type="ECO:0000256" key="1">
    <source>
        <dbReference type="SAM" id="MobiDB-lite"/>
    </source>
</evidence>
<evidence type="ECO:0000259" key="2">
    <source>
        <dbReference type="PROSITE" id="PS50076"/>
    </source>
</evidence>
<dbReference type="AlphaFoldDB" id="A0ABC9DMR1"/>
<feature type="region of interest" description="Disordered" evidence="1">
    <location>
        <begin position="156"/>
        <end position="216"/>
    </location>
</feature>
<dbReference type="PRINTS" id="PR00625">
    <property type="entry name" value="JDOMAIN"/>
</dbReference>
<reference evidence="4" key="1">
    <citation type="submission" date="2024-06" db="EMBL/GenBank/DDBJ databases">
        <authorList>
            <person name="Ryan C."/>
        </authorList>
    </citation>
    <scope>NUCLEOTIDE SEQUENCE [LARGE SCALE GENOMIC DNA]</scope>
</reference>
<feature type="domain" description="J" evidence="2">
    <location>
        <begin position="12"/>
        <end position="85"/>
    </location>
</feature>
<dbReference type="PROSITE" id="PS50076">
    <property type="entry name" value="DNAJ_2"/>
    <property type="match status" value="1"/>
</dbReference>
<feature type="compositionally biased region" description="Low complexity" evidence="1">
    <location>
        <begin position="181"/>
        <end position="206"/>
    </location>
</feature>
<dbReference type="SUPFAM" id="SSF46565">
    <property type="entry name" value="Chaperone J-domain"/>
    <property type="match status" value="1"/>
</dbReference>
<dbReference type="SMART" id="SM00271">
    <property type="entry name" value="DnaJ"/>
    <property type="match status" value="1"/>
</dbReference>
<dbReference type="Pfam" id="PF00226">
    <property type="entry name" value="DnaJ"/>
    <property type="match status" value="1"/>
</dbReference>
<dbReference type="EMBL" id="OZ075144">
    <property type="protein sequence ID" value="CAL5041401.1"/>
    <property type="molecule type" value="Genomic_DNA"/>
</dbReference>
<accession>A0ABC9DMR1</accession>
<dbReference type="InterPro" id="IPR001623">
    <property type="entry name" value="DnaJ_domain"/>
</dbReference>
<evidence type="ECO:0000313" key="3">
    <source>
        <dbReference type="EMBL" id="CAL5041401.1"/>
    </source>
</evidence>
<dbReference type="Gene3D" id="1.10.287.110">
    <property type="entry name" value="DnaJ domain"/>
    <property type="match status" value="1"/>
</dbReference>
<organism evidence="3 4">
    <name type="scientific">Urochloa decumbens</name>
    <dbReference type="NCBI Taxonomy" id="240449"/>
    <lineage>
        <taxon>Eukaryota</taxon>
        <taxon>Viridiplantae</taxon>
        <taxon>Streptophyta</taxon>
        <taxon>Embryophyta</taxon>
        <taxon>Tracheophyta</taxon>
        <taxon>Spermatophyta</taxon>
        <taxon>Magnoliopsida</taxon>
        <taxon>Liliopsida</taxon>
        <taxon>Poales</taxon>
        <taxon>Poaceae</taxon>
        <taxon>PACMAD clade</taxon>
        <taxon>Panicoideae</taxon>
        <taxon>Panicodae</taxon>
        <taxon>Paniceae</taxon>
        <taxon>Melinidinae</taxon>
        <taxon>Urochloa</taxon>
    </lineage>
</organism>
<dbReference type="PANTHER" id="PTHR44743:SF4">
    <property type="entry name" value="J DOMAIN-CONTAINING PROTEIN"/>
    <property type="match status" value="1"/>
</dbReference>
<evidence type="ECO:0000313" key="4">
    <source>
        <dbReference type="Proteomes" id="UP001497457"/>
    </source>
</evidence>
<dbReference type="PANTHER" id="PTHR44743">
    <property type="entry name" value="PUTATIVE, EXPRESSED-RELATED"/>
    <property type="match status" value="1"/>
</dbReference>
<dbReference type="InterPro" id="IPR036869">
    <property type="entry name" value="J_dom_sf"/>
</dbReference>
<gene>
    <name evidence="3" type="ORF">URODEC1_LOCUS86638</name>
</gene>
<dbReference type="CDD" id="cd06257">
    <property type="entry name" value="DnaJ"/>
    <property type="match status" value="1"/>
</dbReference>
<name>A0ABC9DMR1_9POAL</name>
<feature type="compositionally biased region" description="Low complexity" evidence="1">
    <location>
        <begin position="162"/>
        <end position="172"/>
    </location>
</feature>